<dbReference type="RefSeq" id="WP_345551691.1">
    <property type="nucleotide sequence ID" value="NZ_BAABRT010000019.1"/>
</dbReference>
<dbReference type="Proteomes" id="UP001408594">
    <property type="component" value="Unassembled WGS sequence"/>
</dbReference>
<name>A0ABP9WRK8_9GAMM</name>
<accession>A0ABP9WRK8</accession>
<keyword evidence="2" id="KW-1185">Reference proteome</keyword>
<sequence>MCDTLVWRGQGQTWLAKNSDRDPYEAQRVEVIPAVRGDSSPTVRCTWIEIPQVPNRNACIIGRPAWMWGAEMGVNQCGVAIGNEAIFSRKVLKEGAALLGMDLVRLGLERATTAEQALEVIVALLEAHGQGGPAGYSQRGFRYDNSFLIADSQSAWKLETAGRQWAACRVDKFDSISNGLTIDGNPDRMHADLSGAGTGKAGFRQTFDTWLRPYFGASRKRRAASLSALRALPQEQLGFRHFAAILRHHHKPSPSGNGDLCMHAAPAGSPLAFLRPSQTTNAMIVQLREEGPRVSFTGTAATCSSLFHPVDFSGRWQVCTPDRWERHRVAMASAVELGGSASLRAAIEAAESEIFTAIEAGEPLLAERLAQRKFSEIFDAG</sequence>
<organism evidence="1 2">
    <name type="scientific">Microbulbifer aestuariivivens</name>
    <dbReference type="NCBI Taxonomy" id="1908308"/>
    <lineage>
        <taxon>Bacteria</taxon>
        <taxon>Pseudomonadati</taxon>
        <taxon>Pseudomonadota</taxon>
        <taxon>Gammaproteobacteria</taxon>
        <taxon>Cellvibrionales</taxon>
        <taxon>Microbulbiferaceae</taxon>
        <taxon>Microbulbifer</taxon>
    </lineage>
</organism>
<reference evidence="1 2" key="1">
    <citation type="submission" date="2024-02" db="EMBL/GenBank/DDBJ databases">
        <title>Microbulbifer aestuariivivens NBRC 112533.</title>
        <authorList>
            <person name="Ichikawa N."/>
            <person name="Katano-Makiyama Y."/>
            <person name="Hidaka K."/>
        </authorList>
    </citation>
    <scope>NUCLEOTIDE SEQUENCE [LARGE SCALE GENOMIC DNA]</scope>
    <source>
        <strain evidence="1 2">NBRC 112533</strain>
    </source>
</reference>
<dbReference type="InterPro" id="IPR005322">
    <property type="entry name" value="Peptidase_C69"/>
</dbReference>
<gene>
    <name evidence="1" type="ORF">Maes01_02321</name>
</gene>
<dbReference type="EMBL" id="BAABRT010000019">
    <property type="protein sequence ID" value="GAA5525749.1"/>
    <property type="molecule type" value="Genomic_DNA"/>
</dbReference>
<dbReference type="PANTHER" id="PTHR12994">
    <property type="entry name" value="SECERNIN"/>
    <property type="match status" value="1"/>
</dbReference>
<comment type="caution">
    <text evidence="1">The sequence shown here is derived from an EMBL/GenBank/DDBJ whole genome shotgun (WGS) entry which is preliminary data.</text>
</comment>
<dbReference type="Gene3D" id="3.60.60.10">
    <property type="entry name" value="Penicillin V Acylase, Chain A"/>
    <property type="match status" value="1"/>
</dbReference>
<evidence type="ECO:0008006" key="3">
    <source>
        <dbReference type="Google" id="ProtNLM"/>
    </source>
</evidence>
<proteinExistence type="predicted"/>
<protein>
    <recommendedName>
        <fullName evidence="3">Dipeptidase</fullName>
    </recommendedName>
</protein>
<evidence type="ECO:0000313" key="2">
    <source>
        <dbReference type="Proteomes" id="UP001408594"/>
    </source>
</evidence>
<evidence type="ECO:0000313" key="1">
    <source>
        <dbReference type="EMBL" id="GAA5525749.1"/>
    </source>
</evidence>
<dbReference type="PANTHER" id="PTHR12994:SF17">
    <property type="entry name" value="LD30995P"/>
    <property type="match status" value="1"/>
</dbReference>